<feature type="chain" id="PRO_5003189600" evidence="2">
    <location>
        <begin position="18"/>
        <end position="118"/>
    </location>
</feature>
<proteinExistence type="predicted"/>
<evidence type="ECO:0000256" key="1">
    <source>
        <dbReference type="SAM" id="MobiDB-lite"/>
    </source>
</evidence>
<dbReference type="EMBL" id="FN653016">
    <property type="protein sequence ID" value="CBY07185.1"/>
    <property type="molecule type" value="Genomic_DNA"/>
</dbReference>
<name>E4WUC3_OIKDI</name>
<protein>
    <submittedName>
        <fullName evidence="3">Uncharacterized protein</fullName>
    </submittedName>
</protein>
<keyword evidence="2" id="KW-0732">Signal</keyword>
<evidence type="ECO:0000313" key="3">
    <source>
        <dbReference type="EMBL" id="CBY07185.1"/>
    </source>
</evidence>
<gene>
    <name evidence="3" type="ORF">GSOID_T00006273001</name>
</gene>
<dbReference type="InParanoid" id="E4WUC3"/>
<accession>E4WUC3</accession>
<evidence type="ECO:0000256" key="2">
    <source>
        <dbReference type="SAM" id="SignalP"/>
    </source>
</evidence>
<feature type="region of interest" description="Disordered" evidence="1">
    <location>
        <begin position="29"/>
        <end position="77"/>
    </location>
</feature>
<evidence type="ECO:0000313" key="4">
    <source>
        <dbReference type="Proteomes" id="UP000001307"/>
    </source>
</evidence>
<keyword evidence="4" id="KW-1185">Reference proteome</keyword>
<dbReference type="AlphaFoldDB" id="E4WUC3"/>
<feature type="signal peptide" evidence="2">
    <location>
        <begin position="1"/>
        <end position="17"/>
    </location>
</feature>
<dbReference type="Proteomes" id="UP000001307">
    <property type="component" value="Unassembled WGS sequence"/>
</dbReference>
<organism evidence="3">
    <name type="scientific">Oikopleura dioica</name>
    <name type="common">Tunicate</name>
    <dbReference type="NCBI Taxonomy" id="34765"/>
    <lineage>
        <taxon>Eukaryota</taxon>
        <taxon>Metazoa</taxon>
        <taxon>Chordata</taxon>
        <taxon>Tunicata</taxon>
        <taxon>Appendicularia</taxon>
        <taxon>Copelata</taxon>
        <taxon>Oikopleuridae</taxon>
        <taxon>Oikopleura</taxon>
    </lineage>
</organism>
<feature type="compositionally biased region" description="Basic and acidic residues" evidence="1">
    <location>
        <begin position="55"/>
        <end position="77"/>
    </location>
</feature>
<reference evidence="3" key="1">
    <citation type="journal article" date="2010" name="Science">
        <title>Plasticity of animal genome architecture unmasked by rapid evolution of a pelagic tunicate.</title>
        <authorList>
            <person name="Denoeud F."/>
            <person name="Henriet S."/>
            <person name="Mungpakdee S."/>
            <person name="Aury J.M."/>
            <person name="Da Silva C."/>
            <person name="Brinkmann H."/>
            <person name="Mikhaleva J."/>
            <person name="Olsen L.C."/>
            <person name="Jubin C."/>
            <person name="Canestro C."/>
            <person name="Bouquet J.M."/>
            <person name="Danks G."/>
            <person name="Poulain J."/>
            <person name="Campsteijn C."/>
            <person name="Adamski M."/>
            <person name="Cross I."/>
            <person name="Yadetie F."/>
            <person name="Muffato M."/>
            <person name="Louis A."/>
            <person name="Butcher S."/>
            <person name="Tsagkogeorga G."/>
            <person name="Konrad A."/>
            <person name="Singh S."/>
            <person name="Jensen M.F."/>
            <person name="Cong E.H."/>
            <person name="Eikeseth-Otteraa H."/>
            <person name="Noel B."/>
            <person name="Anthouard V."/>
            <person name="Porcel B.M."/>
            <person name="Kachouri-Lafond R."/>
            <person name="Nishino A."/>
            <person name="Ugolini M."/>
            <person name="Chourrout P."/>
            <person name="Nishida H."/>
            <person name="Aasland R."/>
            <person name="Huzurbazar S."/>
            <person name="Westhof E."/>
            <person name="Delsuc F."/>
            <person name="Lehrach H."/>
            <person name="Reinhardt R."/>
            <person name="Weissenbach J."/>
            <person name="Roy S.W."/>
            <person name="Artiguenave F."/>
            <person name="Postlethwait J.H."/>
            <person name="Manak J.R."/>
            <person name="Thompson E.M."/>
            <person name="Jaillon O."/>
            <person name="Du Pasquier L."/>
            <person name="Boudinot P."/>
            <person name="Liberles D.A."/>
            <person name="Volff J.N."/>
            <person name="Philippe H."/>
            <person name="Lenhard B."/>
            <person name="Roest Crollius H."/>
            <person name="Wincker P."/>
            <person name="Chourrout D."/>
        </authorList>
    </citation>
    <scope>NUCLEOTIDE SEQUENCE [LARGE SCALE GENOMIC DNA]</scope>
</reference>
<sequence>MLKLNLILALHVVFGDSQDPAILFKGEKGATGDPGLRGQIGDPGKNGLSFRKMKSGQEKMERLDTKGQKGDKGCKDHLDDKEIQANTAKMENVAESERMDYVAIKGNLALMAPQDSAK</sequence>